<reference evidence="1 2" key="1">
    <citation type="submission" date="2019-05" db="EMBL/GenBank/DDBJ databases">
        <title>Another draft genome of Portunus trituberculatus and its Hox gene families provides insights of decapod evolution.</title>
        <authorList>
            <person name="Jeong J.-H."/>
            <person name="Song I."/>
            <person name="Kim S."/>
            <person name="Choi T."/>
            <person name="Kim D."/>
            <person name="Ryu S."/>
            <person name="Kim W."/>
        </authorList>
    </citation>
    <scope>NUCLEOTIDE SEQUENCE [LARGE SCALE GENOMIC DNA]</scope>
    <source>
        <tissue evidence="1">Muscle</tissue>
    </source>
</reference>
<dbReference type="EMBL" id="VSRR010034798">
    <property type="protein sequence ID" value="MPC72476.1"/>
    <property type="molecule type" value="Genomic_DNA"/>
</dbReference>
<dbReference type="Proteomes" id="UP000324222">
    <property type="component" value="Unassembled WGS sequence"/>
</dbReference>
<sequence length="117" mass="13077">MSALEMEAFLCASVSVPAVWSPQKAFPTREFWACKPARTPGAPCHLRCHYALASIVKVWRTVDDQPCQLMVGTGAKRMFVRPKLVSACHLPETTQWLHGVTGHYMTFQGPVSMRMDV</sequence>
<organism evidence="1 2">
    <name type="scientific">Portunus trituberculatus</name>
    <name type="common">Swimming crab</name>
    <name type="synonym">Neptunus trituberculatus</name>
    <dbReference type="NCBI Taxonomy" id="210409"/>
    <lineage>
        <taxon>Eukaryota</taxon>
        <taxon>Metazoa</taxon>
        <taxon>Ecdysozoa</taxon>
        <taxon>Arthropoda</taxon>
        <taxon>Crustacea</taxon>
        <taxon>Multicrustacea</taxon>
        <taxon>Malacostraca</taxon>
        <taxon>Eumalacostraca</taxon>
        <taxon>Eucarida</taxon>
        <taxon>Decapoda</taxon>
        <taxon>Pleocyemata</taxon>
        <taxon>Brachyura</taxon>
        <taxon>Eubrachyura</taxon>
        <taxon>Portunoidea</taxon>
        <taxon>Portunidae</taxon>
        <taxon>Portuninae</taxon>
        <taxon>Portunus</taxon>
    </lineage>
</organism>
<protein>
    <submittedName>
        <fullName evidence="1">Uncharacterized protein</fullName>
    </submittedName>
</protein>
<proteinExistence type="predicted"/>
<dbReference type="AlphaFoldDB" id="A0A5B7HRL7"/>
<comment type="caution">
    <text evidence="1">The sequence shown here is derived from an EMBL/GenBank/DDBJ whole genome shotgun (WGS) entry which is preliminary data.</text>
</comment>
<keyword evidence="2" id="KW-1185">Reference proteome</keyword>
<name>A0A5B7HRL7_PORTR</name>
<accession>A0A5B7HRL7</accession>
<evidence type="ECO:0000313" key="1">
    <source>
        <dbReference type="EMBL" id="MPC72476.1"/>
    </source>
</evidence>
<evidence type="ECO:0000313" key="2">
    <source>
        <dbReference type="Proteomes" id="UP000324222"/>
    </source>
</evidence>
<gene>
    <name evidence="1" type="ORF">E2C01_066785</name>
</gene>